<organism evidence="2 3">
    <name type="scientific">Limnoglobus roseus</name>
    <dbReference type="NCBI Taxonomy" id="2598579"/>
    <lineage>
        <taxon>Bacteria</taxon>
        <taxon>Pseudomonadati</taxon>
        <taxon>Planctomycetota</taxon>
        <taxon>Planctomycetia</taxon>
        <taxon>Gemmatales</taxon>
        <taxon>Gemmataceae</taxon>
        <taxon>Limnoglobus</taxon>
    </lineage>
</organism>
<protein>
    <recommendedName>
        <fullName evidence="4">Cytochrome c</fullName>
    </recommendedName>
</protein>
<evidence type="ECO:0000313" key="2">
    <source>
        <dbReference type="EMBL" id="QEL13598.1"/>
    </source>
</evidence>
<dbReference type="PROSITE" id="PS51009">
    <property type="entry name" value="CYTCII"/>
    <property type="match status" value="1"/>
</dbReference>
<dbReference type="AlphaFoldDB" id="A0A5C1A912"/>
<dbReference type="SUPFAM" id="SSF47175">
    <property type="entry name" value="Cytochromes"/>
    <property type="match status" value="1"/>
</dbReference>
<reference evidence="3" key="1">
    <citation type="submission" date="2019-08" db="EMBL/GenBank/DDBJ databases">
        <title>Limnoglobus roseus gen. nov., sp. nov., a novel freshwater planctomycete with a giant genome from the family Gemmataceae.</title>
        <authorList>
            <person name="Kulichevskaya I.S."/>
            <person name="Naumoff D.G."/>
            <person name="Miroshnikov K."/>
            <person name="Ivanova A."/>
            <person name="Philippov D.A."/>
            <person name="Hakobyan A."/>
            <person name="Rijpstra I.C."/>
            <person name="Sinninghe Damste J.S."/>
            <person name="Liesack W."/>
            <person name="Dedysh S.N."/>
        </authorList>
    </citation>
    <scope>NUCLEOTIDE SEQUENCE [LARGE SCALE GENOMIC DNA]</scope>
    <source>
        <strain evidence="3">PX52</strain>
    </source>
</reference>
<dbReference type="RefSeq" id="WP_149108556.1">
    <property type="nucleotide sequence ID" value="NZ_CP042425.1"/>
</dbReference>
<keyword evidence="1" id="KW-0732">Signal</keyword>
<dbReference type="OrthoDB" id="287541at2"/>
<dbReference type="Proteomes" id="UP000324974">
    <property type="component" value="Chromosome"/>
</dbReference>
<keyword evidence="3" id="KW-1185">Reference proteome</keyword>
<dbReference type="GO" id="GO:0009055">
    <property type="term" value="F:electron transfer activity"/>
    <property type="evidence" value="ECO:0007669"/>
    <property type="project" value="InterPro"/>
</dbReference>
<dbReference type="GO" id="GO:0022900">
    <property type="term" value="P:electron transport chain"/>
    <property type="evidence" value="ECO:0007669"/>
    <property type="project" value="InterPro"/>
</dbReference>
<dbReference type="GO" id="GO:0020037">
    <property type="term" value="F:heme binding"/>
    <property type="evidence" value="ECO:0007669"/>
    <property type="project" value="InterPro"/>
</dbReference>
<accession>A0A5C1A912</accession>
<evidence type="ECO:0000256" key="1">
    <source>
        <dbReference type="SAM" id="SignalP"/>
    </source>
</evidence>
<sequence length="158" mass="16882">MKTFARVSLLVLLAAFCGFLPGAVSQVPNKPVANPPKLEAVAETKLLMAGLAKANFDGLNRTFQEKPADAQTWAFARGQSLLIAETGNLLMMRPPKTRQAQDTWMAKAADLREAGVKLAKAAAGKDYAAARAGVASMANACNRCHEAFRVAERVVPLE</sequence>
<proteinExistence type="predicted"/>
<evidence type="ECO:0000313" key="3">
    <source>
        <dbReference type="Proteomes" id="UP000324974"/>
    </source>
</evidence>
<evidence type="ECO:0008006" key="4">
    <source>
        <dbReference type="Google" id="ProtNLM"/>
    </source>
</evidence>
<dbReference type="GO" id="GO:0005506">
    <property type="term" value="F:iron ion binding"/>
    <property type="evidence" value="ECO:0007669"/>
    <property type="project" value="InterPro"/>
</dbReference>
<dbReference type="Pfam" id="PF01322">
    <property type="entry name" value="Cytochrom_C_2"/>
    <property type="match status" value="1"/>
</dbReference>
<dbReference type="KEGG" id="lrs:PX52LOC_00456"/>
<dbReference type="InterPro" id="IPR010980">
    <property type="entry name" value="Cyt_c/b562"/>
</dbReference>
<dbReference type="EMBL" id="CP042425">
    <property type="protein sequence ID" value="QEL13598.1"/>
    <property type="molecule type" value="Genomic_DNA"/>
</dbReference>
<dbReference type="InterPro" id="IPR002321">
    <property type="entry name" value="Cyt_c_II"/>
</dbReference>
<feature type="signal peptide" evidence="1">
    <location>
        <begin position="1"/>
        <end position="22"/>
    </location>
</feature>
<feature type="chain" id="PRO_5022937158" description="Cytochrome c" evidence="1">
    <location>
        <begin position="23"/>
        <end position="158"/>
    </location>
</feature>
<gene>
    <name evidence="2" type="ORF">PX52LOC_00456</name>
</gene>
<name>A0A5C1A912_9BACT</name>
<dbReference type="Gene3D" id="1.20.120.10">
    <property type="entry name" value="Cytochrome c/b562"/>
    <property type="match status" value="1"/>
</dbReference>